<dbReference type="AlphaFoldDB" id="A0A8X6G901"/>
<evidence type="ECO:0000256" key="1">
    <source>
        <dbReference type="SAM" id="MobiDB-lite"/>
    </source>
</evidence>
<proteinExistence type="predicted"/>
<evidence type="ECO:0000313" key="3">
    <source>
        <dbReference type="Proteomes" id="UP000887116"/>
    </source>
</evidence>
<name>A0A8X6G901_TRICU</name>
<comment type="caution">
    <text evidence="2">The sequence shown here is derived from an EMBL/GenBank/DDBJ whole genome shotgun (WGS) entry which is preliminary data.</text>
</comment>
<accession>A0A8X6G901</accession>
<feature type="region of interest" description="Disordered" evidence="1">
    <location>
        <begin position="1"/>
        <end position="21"/>
    </location>
</feature>
<gene>
    <name evidence="2" type="ORF">TNCT_525091</name>
</gene>
<organism evidence="2 3">
    <name type="scientific">Trichonephila clavata</name>
    <name type="common">Joro spider</name>
    <name type="synonym">Nephila clavata</name>
    <dbReference type="NCBI Taxonomy" id="2740835"/>
    <lineage>
        <taxon>Eukaryota</taxon>
        <taxon>Metazoa</taxon>
        <taxon>Ecdysozoa</taxon>
        <taxon>Arthropoda</taxon>
        <taxon>Chelicerata</taxon>
        <taxon>Arachnida</taxon>
        <taxon>Araneae</taxon>
        <taxon>Araneomorphae</taxon>
        <taxon>Entelegynae</taxon>
        <taxon>Araneoidea</taxon>
        <taxon>Nephilidae</taxon>
        <taxon>Trichonephila</taxon>
    </lineage>
</organism>
<protein>
    <submittedName>
        <fullName evidence="2">Uncharacterized protein</fullName>
    </submittedName>
</protein>
<sequence>MAEAEAKIYASSEESEDEDEYEYNDYTDSSCYICNQEHYIHVLFDNYNHSISQIGKIYHHKFLGLIRLEAEVLGRRDTNLLTNKVKKPSTFSLISKTETVKLSGRILSRIFPNSYAETDFDEEKIEETSHQSKVF</sequence>
<reference evidence="2" key="1">
    <citation type="submission" date="2020-07" db="EMBL/GenBank/DDBJ databases">
        <title>Multicomponent nature underlies the extraordinary mechanical properties of spider dragline silk.</title>
        <authorList>
            <person name="Kono N."/>
            <person name="Nakamura H."/>
            <person name="Mori M."/>
            <person name="Yoshida Y."/>
            <person name="Ohtoshi R."/>
            <person name="Malay A.D."/>
            <person name="Moran D.A.P."/>
            <person name="Tomita M."/>
            <person name="Numata K."/>
            <person name="Arakawa K."/>
        </authorList>
    </citation>
    <scope>NUCLEOTIDE SEQUENCE</scope>
</reference>
<dbReference type="EMBL" id="BMAO01034900">
    <property type="protein sequence ID" value="GFQ99700.1"/>
    <property type="molecule type" value="Genomic_DNA"/>
</dbReference>
<keyword evidence="3" id="KW-1185">Reference proteome</keyword>
<dbReference type="Proteomes" id="UP000887116">
    <property type="component" value="Unassembled WGS sequence"/>
</dbReference>
<evidence type="ECO:0000313" key="2">
    <source>
        <dbReference type="EMBL" id="GFQ99700.1"/>
    </source>
</evidence>